<feature type="domain" description="Calcineurin-like phosphoesterase" evidence="2">
    <location>
        <begin position="24"/>
        <end position="175"/>
    </location>
</feature>
<dbReference type="Gene3D" id="3.60.21.10">
    <property type="match status" value="1"/>
</dbReference>
<accession>E7QTB4</accession>
<dbReference type="OrthoDB" id="303721at2157"/>
<dbReference type="eggNOG" id="arCOG01143">
    <property type="taxonomic scope" value="Archaea"/>
</dbReference>
<dbReference type="PANTHER" id="PTHR42850">
    <property type="entry name" value="METALLOPHOSPHOESTERASE"/>
    <property type="match status" value="1"/>
</dbReference>
<dbReference type="InterPro" id="IPR050126">
    <property type="entry name" value="Ap4A_hydrolase"/>
</dbReference>
<dbReference type="Proteomes" id="UP000003751">
    <property type="component" value="Unassembled WGS sequence"/>
</dbReference>
<dbReference type="InterPro" id="IPR029052">
    <property type="entry name" value="Metallo-depent_PP-like"/>
</dbReference>
<dbReference type="EMBL" id="FRAN01000003">
    <property type="protein sequence ID" value="SHK80926.1"/>
    <property type="molecule type" value="Genomic_DNA"/>
</dbReference>
<name>E7QTB4_HALPU</name>
<evidence type="ECO:0000313" key="3">
    <source>
        <dbReference type="EMBL" id="EFW91843.1"/>
    </source>
</evidence>
<dbReference type="GO" id="GO:0005737">
    <property type="term" value="C:cytoplasm"/>
    <property type="evidence" value="ECO:0007669"/>
    <property type="project" value="TreeGrafter"/>
</dbReference>
<evidence type="ECO:0000313" key="4">
    <source>
        <dbReference type="EMBL" id="SHK80926.1"/>
    </source>
</evidence>
<dbReference type="GO" id="GO:0016791">
    <property type="term" value="F:phosphatase activity"/>
    <property type="evidence" value="ECO:0007669"/>
    <property type="project" value="TreeGrafter"/>
</dbReference>
<dbReference type="AlphaFoldDB" id="E7QTB4"/>
<protein>
    <submittedName>
        <fullName evidence="3 4">Serine/threonine protein phosphatase</fullName>
    </submittedName>
</protein>
<dbReference type="Pfam" id="PF00149">
    <property type="entry name" value="Metallophos"/>
    <property type="match status" value="1"/>
</dbReference>
<reference evidence="3 5" key="1">
    <citation type="journal article" date="2014" name="ISME J.">
        <title>Trehalose/2-sulfotrehalose biosynthesis and glycine-betaine uptake are widely spread mechanisms for osmoadaptation in the Halobacteriales.</title>
        <authorList>
            <person name="Youssef N.H."/>
            <person name="Savage-Ashlock K.N."/>
            <person name="McCully A.L."/>
            <person name="Luedtke B."/>
            <person name="Shaw E.I."/>
            <person name="Hoff W.D."/>
            <person name="Elshahed M.S."/>
        </authorList>
    </citation>
    <scope>NUCLEOTIDE SEQUENCE [LARGE SCALE GENOMIC DNA]</scope>
    <source>
        <strain evidence="3 5">DX253</strain>
    </source>
</reference>
<evidence type="ECO:0000256" key="1">
    <source>
        <dbReference type="SAM" id="MobiDB-lite"/>
    </source>
</evidence>
<dbReference type="InterPro" id="IPR004843">
    <property type="entry name" value="Calcineurin-like_PHP"/>
</dbReference>
<feature type="region of interest" description="Disordered" evidence="1">
    <location>
        <begin position="209"/>
        <end position="229"/>
    </location>
</feature>
<dbReference type="CDD" id="cd00144">
    <property type="entry name" value="MPP_PPP_family"/>
    <property type="match status" value="1"/>
</dbReference>
<dbReference type="PATRIC" id="fig|797209.4.peg.2002"/>
<keyword evidence="6" id="KW-1185">Reference proteome</keyword>
<organism evidence="3 5">
    <name type="scientific">Haladaptatus paucihalophilus DX253</name>
    <dbReference type="NCBI Taxonomy" id="797209"/>
    <lineage>
        <taxon>Archaea</taxon>
        <taxon>Methanobacteriati</taxon>
        <taxon>Methanobacteriota</taxon>
        <taxon>Stenosarchaea group</taxon>
        <taxon>Halobacteria</taxon>
        <taxon>Halobacteriales</taxon>
        <taxon>Haladaptataceae</taxon>
        <taxon>Haladaptatus</taxon>
    </lineage>
</organism>
<sequence length="229" mass="25672">MVSSPTFDDGVPHERIDADEWEDIYVVGDVHGCLPELESLLDDLAPSADDLVVFVGDLIRKGPDSIGVVELVRENDNFRSVRGNNEQKLLDGDVELDEFGEAEIEYVRSLPAAISWADALVVHGGVDPRKPLSEHSIDDLETTRSLDPDGSYDRPFWFEEYDGPRRVFFGHTVLERPVEREWAVGLDTGCVYGGTLTAYEYRADEFVTRPSQRTDTSRSDDSIVTPRSH</sequence>
<dbReference type="SUPFAM" id="SSF56300">
    <property type="entry name" value="Metallo-dependent phosphatases"/>
    <property type="match status" value="1"/>
</dbReference>
<reference evidence="4" key="3">
    <citation type="submission" date="2016-11" db="EMBL/GenBank/DDBJ databases">
        <authorList>
            <person name="Jaros S."/>
            <person name="Januszkiewicz K."/>
            <person name="Wedrychowicz H."/>
        </authorList>
    </citation>
    <scope>NUCLEOTIDE SEQUENCE [LARGE SCALE GENOMIC DNA]</scope>
    <source>
        <strain evidence="4">DX253</strain>
    </source>
</reference>
<gene>
    <name evidence="4" type="ORF">SAMN05444342_2245</name>
    <name evidence="3" type="ORF">ZOD2009_10210</name>
</gene>
<proteinExistence type="predicted"/>
<evidence type="ECO:0000313" key="6">
    <source>
        <dbReference type="Proteomes" id="UP000184203"/>
    </source>
</evidence>
<dbReference type="RefSeq" id="WP_007979396.1">
    <property type="nucleotide sequence ID" value="NZ_AEMG01000009.1"/>
</dbReference>
<evidence type="ECO:0000259" key="2">
    <source>
        <dbReference type="Pfam" id="PF00149"/>
    </source>
</evidence>
<dbReference type="PANTHER" id="PTHR42850:SF4">
    <property type="entry name" value="ZINC-DEPENDENT ENDOPOLYPHOSPHATASE"/>
    <property type="match status" value="1"/>
</dbReference>
<dbReference type="Proteomes" id="UP000184203">
    <property type="component" value="Unassembled WGS sequence"/>
</dbReference>
<dbReference type="STRING" id="797209.GCA_000376445_02753"/>
<dbReference type="EMBL" id="AEMG01000009">
    <property type="protein sequence ID" value="EFW91843.1"/>
    <property type="molecule type" value="Genomic_DNA"/>
</dbReference>
<evidence type="ECO:0000313" key="5">
    <source>
        <dbReference type="Proteomes" id="UP000003751"/>
    </source>
</evidence>
<reference evidence="6" key="2">
    <citation type="submission" date="2016-11" db="EMBL/GenBank/DDBJ databases">
        <authorList>
            <person name="Varghese N."/>
            <person name="Submissions S."/>
        </authorList>
    </citation>
    <scope>NUCLEOTIDE SEQUENCE [LARGE SCALE GENOMIC DNA]</scope>
    <source>
        <strain evidence="6">DX253</strain>
    </source>
</reference>